<keyword evidence="2" id="KW-0732">Signal</keyword>
<dbReference type="OrthoDB" id="7064973at2"/>
<dbReference type="AlphaFoldDB" id="A0A0N0XI12"/>
<evidence type="ECO:0000256" key="2">
    <source>
        <dbReference type="SAM" id="SignalP"/>
    </source>
</evidence>
<dbReference type="InterPro" id="IPR025392">
    <property type="entry name" value="DUF4124"/>
</dbReference>
<feature type="region of interest" description="Disordered" evidence="1">
    <location>
        <begin position="35"/>
        <end position="87"/>
    </location>
</feature>
<evidence type="ECO:0000313" key="5">
    <source>
        <dbReference type="Proteomes" id="UP000037939"/>
    </source>
</evidence>
<evidence type="ECO:0000259" key="3">
    <source>
        <dbReference type="Pfam" id="PF13511"/>
    </source>
</evidence>
<accession>A0A0N0XI12</accession>
<reference evidence="4 5" key="1">
    <citation type="submission" date="2015-07" db="EMBL/GenBank/DDBJ databases">
        <title>Draft genome sequence of the Amantichitinum ursilacus IGB-41, a new chitin-degrading bacterium.</title>
        <authorList>
            <person name="Kirstahler P."/>
            <person name="Guenther M."/>
            <person name="Grumaz C."/>
            <person name="Rupp S."/>
            <person name="Zibek S."/>
            <person name="Sohn K."/>
        </authorList>
    </citation>
    <scope>NUCLEOTIDE SEQUENCE [LARGE SCALE GENOMIC DNA]</scope>
    <source>
        <strain evidence="4 5">IGB-41</strain>
    </source>
</reference>
<feature type="chain" id="PRO_5005863023" description="DUF4124 domain-containing protein" evidence="2">
    <location>
        <begin position="22"/>
        <end position="197"/>
    </location>
</feature>
<proteinExistence type="predicted"/>
<gene>
    <name evidence="4" type="ORF">WG78_14030</name>
</gene>
<feature type="domain" description="DUF4124" evidence="3">
    <location>
        <begin position="10"/>
        <end position="68"/>
    </location>
</feature>
<comment type="caution">
    <text evidence="4">The sequence shown here is derived from an EMBL/GenBank/DDBJ whole genome shotgun (WGS) entry which is preliminary data.</text>
</comment>
<organism evidence="4 5">
    <name type="scientific">Amantichitinum ursilacus</name>
    <dbReference type="NCBI Taxonomy" id="857265"/>
    <lineage>
        <taxon>Bacteria</taxon>
        <taxon>Pseudomonadati</taxon>
        <taxon>Pseudomonadota</taxon>
        <taxon>Betaproteobacteria</taxon>
        <taxon>Neisseriales</taxon>
        <taxon>Chitinibacteraceae</taxon>
        <taxon>Amantichitinum</taxon>
    </lineage>
</organism>
<dbReference type="Pfam" id="PF13511">
    <property type="entry name" value="DUF4124"/>
    <property type="match status" value="1"/>
</dbReference>
<dbReference type="EMBL" id="LAQT01000010">
    <property type="protein sequence ID" value="KPC52184.1"/>
    <property type="molecule type" value="Genomic_DNA"/>
</dbReference>
<dbReference type="RefSeq" id="WP_053938435.1">
    <property type="nucleotide sequence ID" value="NZ_LAQT01000010.1"/>
</dbReference>
<evidence type="ECO:0000313" key="4">
    <source>
        <dbReference type="EMBL" id="KPC52184.1"/>
    </source>
</evidence>
<dbReference type="STRING" id="857265.WG78_14030"/>
<protein>
    <recommendedName>
        <fullName evidence="3">DUF4124 domain-containing protein</fullName>
    </recommendedName>
</protein>
<feature type="signal peptide" evidence="2">
    <location>
        <begin position="1"/>
        <end position="21"/>
    </location>
</feature>
<dbReference type="PATRIC" id="fig|857265.3.peg.2886"/>
<keyword evidence="5" id="KW-1185">Reference proteome</keyword>
<dbReference type="Proteomes" id="UP000037939">
    <property type="component" value="Unassembled WGS sequence"/>
</dbReference>
<name>A0A0N0XI12_9NEIS</name>
<sequence>MKLYGWLALLALTLAAQSAHATLYRWVDENGRTQYSDKPPVSAAPKGVSTLDSQGMVRKSPPQPETPEEAARRVKAQQDQLDQQRRDRALLQSFSNTKEIDLLRDRQIDAVNGAIQTNQSRRQGAQAKIDKLNKQIGSFNHAKKTPPDDMTAELAAAQKELADIDVDDQKKMNDIAAIRQRAEADKKRFLELQSAAH</sequence>
<evidence type="ECO:0000256" key="1">
    <source>
        <dbReference type="SAM" id="MobiDB-lite"/>
    </source>
</evidence>